<protein>
    <recommendedName>
        <fullName evidence="2">Matrix protein</fullName>
    </recommendedName>
</protein>
<evidence type="ECO:0000313" key="7">
    <source>
        <dbReference type="EMBL" id="QEQ50577.1"/>
    </source>
</evidence>
<keyword evidence="3" id="KW-0946">Virion</keyword>
<dbReference type="Pfam" id="PF00661">
    <property type="entry name" value="Matrix_Paramyxo_N"/>
    <property type="match status" value="1"/>
</dbReference>
<organism evidence="7">
    <name type="scientific">Avian metaavulavirus 21</name>
    <dbReference type="NCBI Taxonomy" id="2613793"/>
    <lineage>
        <taxon>Viruses</taxon>
        <taxon>Riboviria</taxon>
        <taxon>Orthornavirae</taxon>
        <taxon>Negarnaviricota</taxon>
        <taxon>Haploviricotina</taxon>
        <taxon>Monjiviricetes</taxon>
        <taxon>Mononegavirales</taxon>
        <taxon>Paramyxoviridae</taxon>
        <taxon>Avulavirinae</taxon>
        <taxon>Metaavulavirus</taxon>
    </lineage>
</organism>
<feature type="domain" description="Matrix protein C-terminal Paramyxoviridae" evidence="6">
    <location>
        <begin position="186"/>
        <end position="345"/>
    </location>
</feature>
<dbReference type="InterPro" id="IPR042539">
    <property type="entry name" value="Matrix_C"/>
</dbReference>
<keyword evidence="4" id="KW-0468">Viral matrix protein</keyword>
<evidence type="ECO:0000259" key="6">
    <source>
        <dbReference type="Pfam" id="PF23765"/>
    </source>
</evidence>
<dbReference type="InterPro" id="IPR055413">
    <property type="entry name" value="Matrix_Paramyxo_C"/>
</dbReference>
<name>A0A5J6CUV8_9MONO</name>
<evidence type="ECO:0000256" key="3">
    <source>
        <dbReference type="ARBA" id="ARBA00022844"/>
    </source>
</evidence>
<dbReference type="Gene3D" id="2.70.20.60">
    <property type="entry name" value="Viral matrix protein, C-terminal domain"/>
    <property type="match status" value="1"/>
</dbReference>
<dbReference type="InterPro" id="IPR000982">
    <property type="entry name" value="Matrix_Paramyxo_N"/>
</dbReference>
<reference evidence="7" key="1">
    <citation type="journal article" date="2019" name="Vet. Microbiol.">
        <title>Novel avian metaavulavirus isolated from birds of the family Columbidae in Taiwan.</title>
        <authorList>
            <person name="Liu Y.P."/>
            <person name="Kuo S.T."/>
            <person name="Chiou C.J."/>
            <person name="Terregino C."/>
            <person name="Tsai H.J."/>
        </authorList>
    </citation>
    <scope>NUCLEOTIDE SEQUENCE</scope>
    <source>
        <strain evidence="7">APMV/dove/Taiwan/AHRI104/2016</strain>
    </source>
</reference>
<dbReference type="GO" id="GO:0044423">
    <property type="term" value="C:virion component"/>
    <property type="evidence" value="ECO:0007669"/>
    <property type="project" value="UniProtKB-KW"/>
</dbReference>
<dbReference type="GO" id="GO:0019068">
    <property type="term" value="P:virion assembly"/>
    <property type="evidence" value="ECO:0007669"/>
    <property type="project" value="InterPro"/>
</dbReference>
<dbReference type="EMBL" id="MK677432">
    <property type="protein sequence ID" value="QEQ50577.1"/>
    <property type="molecule type" value="Viral_cRNA"/>
</dbReference>
<evidence type="ECO:0000256" key="1">
    <source>
        <dbReference type="ARBA" id="ARBA00004328"/>
    </source>
</evidence>
<dbReference type="Gene3D" id="2.70.20.50">
    <property type="entry name" value="Viral matrix protein, N-terminal domain"/>
    <property type="match status" value="1"/>
</dbReference>
<accession>A0A5J6CUV8</accession>
<proteinExistence type="predicted"/>
<evidence type="ECO:0000256" key="4">
    <source>
        <dbReference type="ARBA" id="ARBA00023311"/>
    </source>
</evidence>
<dbReference type="InterPro" id="IPR042540">
    <property type="entry name" value="Matrix_N"/>
</dbReference>
<evidence type="ECO:0000256" key="2">
    <source>
        <dbReference type="ARBA" id="ARBA00017678"/>
    </source>
</evidence>
<feature type="domain" description="Matrix protein N-terminal" evidence="5">
    <location>
        <begin position="18"/>
        <end position="181"/>
    </location>
</feature>
<comment type="subcellular location">
    <subcellularLocation>
        <location evidence="1">Virion</location>
    </subcellularLocation>
</comment>
<sequence>MESTQFSLYIDESDPACSLLAFPIVMSTNDAGKKVLQPQIRLNRLGSIRTEGIRAVFVNCFGFIESTGGDEIMFVRAGENTSSSVVTAAMLTLGHLKTDSDLIDLGNACLTLKVSVKKSATTEERIAFTIHSKPPLLATSQVIQDGGLIARAEGAVKCPGKISSYQNYLFRIMFVSLTSLDNEVLYRVPGPVSSFRNRMLYSIQLEVLLEVDVKPENPQCKFLTEKDGKRYASVWFHLCNAKKTNAQGKPRTIEAMRQKVKSMGLKIMLADLWGPTIVTRATGKMSKYMIGFFGTNGVACHPITKSSPDVAKILWSCSCSVVKGNAIIQGSARSDVVSFEDIQVKGAASIEPSRISKYNPFKKSK</sequence>
<dbReference type="Pfam" id="PF23765">
    <property type="entry name" value="Matrix_Paramyxo_C"/>
    <property type="match status" value="1"/>
</dbReference>
<dbReference type="GO" id="GO:0039660">
    <property type="term" value="F:structural constituent of virion"/>
    <property type="evidence" value="ECO:0007669"/>
    <property type="project" value="UniProtKB-KW"/>
</dbReference>
<evidence type="ECO:0000259" key="5">
    <source>
        <dbReference type="Pfam" id="PF00661"/>
    </source>
</evidence>